<feature type="domain" description="LysM" evidence="3">
    <location>
        <begin position="471"/>
        <end position="515"/>
    </location>
</feature>
<dbReference type="GO" id="GO:0016020">
    <property type="term" value="C:membrane"/>
    <property type="evidence" value="ECO:0007669"/>
    <property type="project" value="InterPro"/>
</dbReference>
<sequence length="524" mass="58484">MRVKYSWALVLLLSGCQLTQPDNQDQASEQTNTSPAKEISQSEVSVSKAEKEQPKVEAPVVTPQTQQDVWKRIAMQLEMDVPNHKKVDYYRTWYLKHPNHLKTVSKRAEPFLYLITEKIEKKGLPLELALLPVVESSFDAFAYSHGSAAGLWQFIPGTGKYYGLEQNFWYDGRRDVAASTDAALEYLESLNKRFDGDWSHAIAAYNSGGGRVNSAIRKNKKLGKPTDFFSLDLPKETSGYVPKLLALADVIANQEKYGIDIPPIANKPVLKLVNPQEQLDLAIAANYAGIPVKELQSYNPAYNQWATAPEKHQQLLLPINSVEQFNKEVAANKGKGMKLVRYKVKSGDSISVLAQRYNTTSKVIRSANGMSNNNIRVGQHLMIPSSTKDDKVYALSASNRLANTQSKSRGQYKLTHTVKSGDSLWTIARANKVSHQSLAKWNGMGPRDTLRIGQNLVIWKNSSDGAIIRTVYYSVKSGDTVSGIASKFKVKTSDVVKWNTLQNKKYLQPGQKLKLYVDVTKVSV</sequence>
<dbReference type="RefSeq" id="WP_032551717.1">
    <property type="nucleotide sequence ID" value="NZ_JFFR01000023.1"/>
</dbReference>
<dbReference type="EMBL" id="JFFR01000023">
    <property type="protein sequence ID" value="KDN28265.1"/>
    <property type="molecule type" value="Genomic_DNA"/>
</dbReference>
<dbReference type="OrthoDB" id="9815002at2"/>
<name>A0A066UMJ0_9VIBR</name>
<dbReference type="PROSITE" id="PS51257">
    <property type="entry name" value="PROKAR_LIPOPROTEIN"/>
    <property type="match status" value="1"/>
</dbReference>
<comment type="caution">
    <text evidence="4">The sequence shown here is derived from an EMBL/GenBank/DDBJ whole genome shotgun (WGS) entry which is preliminary data.</text>
</comment>
<dbReference type="PANTHER" id="PTHR33734:SF22">
    <property type="entry name" value="MEMBRANE-BOUND LYTIC MUREIN TRANSGLYCOSYLASE D"/>
    <property type="match status" value="1"/>
</dbReference>
<dbReference type="CDD" id="cd16894">
    <property type="entry name" value="MltD-like"/>
    <property type="match status" value="1"/>
</dbReference>
<gene>
    <name evidence="4" type="ORF">VFDL14_17055</name>
</gene>
<organism evidence="4 5">
    <name type="scientific">Vibrio fortis</name>
    <dbReference type="NCBI Taxonomy" id="212667"/>
    <lineage>
        <taxon>Bacteria</taxon>
        <taxon>Pseudomonadati</taxon>
        <taxon>Pseudomonadota</taxon>
        <taxon>Gammaproteobacteria</taxon>
        <taxon>Vibrionales</taxon>
        <taxon>Vibrionaceae</taxon>
        <taxon>Vibrio</taxon>
    </lineage>
</organism>
<dbReference type="Gene3D" id="1.10.530.10">
    <property type="match status" value="1"/>
</dbReference>
<dbReference type="PROSITE" id="PS00922">
    <property type="entry name" value="TRANSGLYCOSYLASE"/>
    <property type="match status" value="1"/>
</dbReference>
<accession>A0A066UMJ0</accession>
<evidence type="ECO:0000313" key="5">
    <source>
        <dbReference type="Proteomes" id="UP000027219"/>
    </source>
</evidence>
<dbReference type="STRING" id="212667.VFDL14_17055"/>
<dbReference type="GO" id="GO:0000270">
    <property type="term" value="P:peptidoglycan metabolic process"/>
    <property type="evidence" value="ECO:0007669"/>
    <property type="project" value="InterPro"/>
</dbReference>
<feature type="region of interest" description="Disordered" evidence="2">
    <location>
        <begin position="20"/>
        <end position="60"/>
    </location>
</feature>
<keyword evidence="5" id="KW-1185">Reference proteome</keyword>
<feature type="compositionally biased region" description="Polar residues" evidence="2">
    <location>
        <begin position="20"/>
        <end position="45"/>
    </location>
</feature>
<dbReference type="SUPFAM" id="SSF53955">
    <property type="entry name" value="Lysozyme-like"/>
    <property type="match status" value="1"/>
</dbReference>
<dbReference type="SMART" id="SM00257">
    <property type="entry name" value="LysM"/>
    <property type="match status" value="3"/>
</dbReference>
<dbReference type="Pfam" id="PF01464">
    <property type="entry name" value="SLT"/>
    <property type="match status" value="1"/>
</dbReference>
<dbReference type="InterPro" id="IPR023346">
    <property type="entry name" value="Lysozyme-like_dom_sf"/>
</dbReference>
<comment type="similarity">
    <text evidence="1">Belongs to the transglycosylase Slt family.</text>
</comment>
<reference evidence="4 5" key="1">
    <citation type="submission" date="2014-02" db="EMBL/GenBank/DDBJ databases">
        <title>Vibrio fortis Dalian14 Genome Sequencing.</title>
        <authorList>
            <person name="Wang Y."/>
            <person name="Song L."/>
            <person name="Liu G."/>
            <person name="Ding J."/>
        </authorList>
    </citation>
    <scope>NUCLEOTIDE SEQUENCE [LARGE SCALE GENOMIC DNA]</scope>
    <source>
        <strain evidence="4 5">Dalian14</strain>
    </source>
</reference>
<feature type="domain" description="LysM" evidence="3">
    <location>
        <begin position="340"/>
        <end position="383"/>
    </location>
</feature>
<dbReference type="GO" id="GO:0008932">
    <property type="term" value="F:lytic endotransglycosylase activity"/>
    <property type="evidence" value="ECO:0007669"/>
    <property type="project" value="TreeGrafter"/>
</dbReference>
<dbReference type="Proteomes" id="UP000027219">
    <property type="component" value="Unassembled WGS sequence"/>
</dbReference>
<evidence type="ECO:0000256" key="1">
    <source>
        <dbReference type="ARBA" id="ARBA00007734"/>
    </source>
</evidence>
<dbReference type="InterPro" id="IPR036779">
    <property type="entry name" value="LysM_dom_sf"/>
</dbReference>
<dbReference type="Pfam" id="PF01476">
    <property type="entry name" value="LysM"/>
    <property type="match status" value="3"/>
</dbReference>
<dbReference type="Gene3D" id="3.10.350.10">
    <property type="entry name" value="LysM domain"/>
    <property type="match status" value="3"/>
</dbReference>
<dbReference type="FunFam" id="1.10.530.10:FF:000004">
    <property type="entry name" value="Membrane-bound lytic murein transglycosylase D"/>
    <property type="match status" value="1"/>
</dbReference>
<evidence type="ECO:0000259" key="3">
    <source>
        <dbReference type="PROSITE" id="PS51782"/>
    </source>
</evidence>
<dbReference type="CDD" id="cd00118">
    <property type="entry name" value="LysM"/>
    <property type="match status" value="3"/>
</dbReference>
<feature type="domain" description="LysM" evidence="3">
    <location>
        <begin position="414"/>
        <end position="458"/>
    </location>
</feature>
<dbReference type="InterPro" id="IPR008258">
    <property type="entry name" value="Transglycosylase_SLT_dom_1"/>
</dbReference>
<dbReference type="AlphaFoldDB" id="A0A066UMJ0"/>
<dbReference type="PANTHER" id="PTHR33734">
    <property type="entry name" value="LYSM DOMAIN-CONTAINING GPI-ANCHORED PROTEIN 2"/>
    <property type="match status" value="1"/>
</dbReference>
<protein>
    <submittedName>
        <fullName evidence="4">Murein transglycosylase</fullName>
    </submittedName>
</protein>
<dbReference type="PROSITE" id="PS51782">
    <property type="entry name" value="LYSM"/>
    <property type="match status" value="3"/>
</dbReference>
<dbReference type="InterPro" id="IPR000189">
    <property type="entry name" value="Transglyc_AS"/>
</dbReference>
<evidence type="ECO:0000313" key="4">
    <source>
        <dbReference type="EMBL" id="KDN28265.1"/>
    </source>
</evidence>
<dbReference type="InterPro" id="IPR018392">
    <property type="entry name" value="LysM"/>
</dbReference>
<dbReference type="SUPFAM" id="SSF54106">
    <property type="entry name" value="LysM domain"/>
    <property type="match status" value="3"/>
</dbReference>
<evidence type="ECO:0000256" key="2">
    <source>
        <dbReference type="SAM" id="MobiDB-lite"/>
    </source>
</evidence>
<proteinExistence type="inferred from homology"/>